<reference evidence="6 7" key="1">
    <citation type="journal article" date="2019" name="Int. J. Syst. Evol. Microbiol.">
        <title>The Global Catalogue of Microorganisms (GCM) 10K type strain sequencing project: providing services to taxonomists for standard genome sequencing and annotation.</title>
        <authorList>
            <consortium name="The Broad Institute Genomics Platform"/>
            <consortium name="The Broad Institute Genome Sequencing Center for Infectious Disease"/>
            <person name="Wu L."/>
            <person name="Ma J."/>
        </authorList>
    </citation>
    <scope>NUCLEOTIDE SEQUENCE [LARGE SCALE GENOMIC DNA]</scope>
    <source>
        <strain evidence="6 7">JCM 14545</strain>
    </source>
</reference>
<organism evidence="6 7">
    <name type="scientific">Amycolatopsis minnesotensis</name>
    <dbReference type="NCBI Taxonomy" id="337894"/>
    <lineage>
        <taxon>Bacteria</taxon>
        <taxon>Bacillati</taxon>
        <taxon>Actinomycetota</taxon>
        <taxon>Actinomycetes</taxon>
        <taxon>Pseudonocardiales</taxon>
        <taxon>Pseudonocardiaceae</taxon>
        <taxon>Amycolatopsis</taxon>
    </lineage>
</organism>
<evidence type="ECO:0000256" key="3">
    <source>
        <dbReference type="ARBA" id="ARBA00023125"/>
    </source>
</evidence>
<dbReference type="Pfam" id="PF13377">
    <property type="entry name" value="Peripla_BP_3"/>
    <property type="match status" value="1"/>
</dbReference>
<accession>A0ABN2S430</accession>
<comment type="caution">
    <text evidence="6">The sequence shown here is derived from an EMBL/GenBank/DDBJ whole genome shotgun (WGS) entry which is preliminary data.</text>
</comment>
<dbReference type="SUPFAM" id="SSF53822">
    <property type="entry name" value="Periplasmic binding protein-like I"/>
    <property type="match status" value="1"/>
</dbReference>
<keyword evidence="4" id="KW-0804">Transcription</keyword>
<dbReference type="CDD" id="cd06267">
    <property type="entry name" value="PBP1_LacI_sugar_binding-like"/>
    <property type="match status" value="1"/>
</dbReference>
<evidence type="ECO:0000259" key="5">
    <source>
        <dbReference type="Pfam" id="PF13377"/>
    </source>
</evidence>
<name>A0ABN2S430_9PSEU</name>
<gene>
    <name evidence="6" type="ORF">GCM10009754_65580</name>
</gene>
<dbReference type="EMBL" id="BAAANN010000032">
    <property type="protein sequence ID" value="GAA1979976.1"/>
    <property type="molecule type" value="Genomic_DNA"/>
</dbReference>
<sequence length="290" mass="30598">MTAVSPELPLWDTPVTHRFGVAMALHDPSNPHVTRVVHAIEDAAADAGCAITLADTGDSVATEAEVVRSLREQNVDGVLLSPAAGDDSVVTGLVRLGIPTVLVDHVANRNDVDQSGAENIQAISALVRHLGTRGHRRIGFVADLPGRVAGDERALGYRLGLGRTGLRWNPDLVANGRGDASGGAAAAGKLLDDHPALSALVVANEAMLVGVHYELHRRGLRIGDHVALAAYGDPAWARTVDPALTVMAPPVAEIGRAAVHLLLRRLTTPERRPETVRLAPEFRHRASCGC</sequence>
<dbReference type="RefSeq" id="WP_344427866.1">
    <property type="nucleotide sequence ID" value="NZ_BAAANN010000032.1"/>
</dbReference>
<feature type="domain" description="Transcriptional regulator LacI/GalR-like sensor" evidence="5">
    <location>
        <begin position="127"/>
        <end position="288"/>
    </location>
</feature>
<dbReference type="InterPro" id="IPR046335">
    <property type="entry name" value="LacI/GalR-like_sensor"/>
</dbReference>
<keyword evidence="1" id="KW-0678">Repressor</keyword>
<dbReference type="InterPro" id="IPR028082">
    <property type="entry name" value="Peripla_BP_I"/>
</dbReference>
<evidence type="ECO:0000256" key="4">
    <source>
        <dbReference type="ARBA" id="ARBA00023163"/>
    </source>
</evidence>
<evidence type="ECO:0000256" key="1">
    <source>
        <dbReference type="ARBA" id="ARBA00022491"/>
    </source>
</evidence>
<dbReference type="PANTHER" id="PTHR30146:SF148">
    <property type="entry name" value="HTH-TYPE TRANSCRIPTIONAL REPRESSOR PURR-RELATED"/>
    <property type="match status" value="1"/>
</dbReference>
<evidence type="ECO:0000313" key="7">
    <source>
        <dbReference type="Proteomes" id="UP001501116"/>
    </source>
</evidence>
<dbReference type="PANTHER" id="PTHR30146">
    <property type="entry name" value="LACI-RELATED TRANSCRIPTIONAL REPRESSOR"/>
    <property type="match status" value="1"/>
</dbReference>
<keyword evidence="3" id="KW-0238">DNA-binding</keyword>
<protein>
    <submittedName>
        <fullName evidence="6">Substrate-binding domain-containing protein</fullName>
    </submittedName>
</protein>
<keyword evidence="7" id="KW-1185">Reference proteome</keyword>
<evidence type="ECO:0000256" key="2">
    <source>
        <dbReference type="ARBA" id="ARBA00023015"/>
    </source>
</evidence>
<evidence type="ECO:0000313" key="6">
    <source>
        <dbReference type="EMBL" id="GAA1979976.1"/>
    </source>
</evidence>
<proteinExistence type="predicted"/>
<dbReference type="Gene3D" id="3.40.50.2300">
    <property type="match status" value="2"/>
</dbReference>
<dbReference type="Proteomes" id="UP001501116">
    <property type="component" value="Unassembled WGS sequence"/>
</dbReference>
<keyword evidence="2" id="KW-0805">Transcription regulation</keyword>